<gene>
    <name evidence="2" type="ORF">SAMN02745887_03088</name>
</gene>
<keyword evidence="1" id="KW-0812">Transmembrane</keyword>
<evidence type="ECO:0000256" key="1">
    <source>
        <dbReference type="SAM" id="Phobius"/>
    </source>
</evidence>
<feature type="transmembrane region" description="Helical" evidence="1">
    <location>
        <begin position="6"/>
        <end position="25"/>
    </location>
</feature>
<dbReference type="AlphaFoldDB" id="A0A1K2HPU4"/>
<evidence type="ECO:0000313" key="3">
    <source>
        <dbReference type="Proteomes" id="UP000186513"/>
    </source>
</evidence>
<keyword evidence="1" id="KW-0472">Membrane</keyword>
<reference evidence="2 3" key="1">
    <citation type="submission" date="2016-11" db="EMBL/GenBank/DDBJ databases">
        <authorList>
            <person name="Jaros S."/>
            <person name="Januszkiewicz K."/>
            <person name="Wedrychowicz H."/>
        </authorList>
    </citation>
    <scope>NUCLEOTIDE SEQUENCE [LARGE SCALE GENOMIC DNA]</scope>
    <source>
        <strain evidence="2 3">DSM 18899</strain>
    </source>
</reference>
<keyword evidence="1" id="KW-1133">Transmembrane helix</keyword>
<dbReference type="Proteomes" id="UP000186513">
    <property type="component" value="Unassembled WGS sequence"/>
</dbReference>
<evidence type="ECO:0000313" key="2">
    <source>
        <dbReference type="EMBL" id="SFZ78585.1"/>
    </source>
</evidence>
<protein>
    <submittedName>
        <fullName evidence="2">Uncharacterized protein</fullName>
    </submittedName>
</protein>
<keyword evidence="3" id="KW-1185">Reference proteome</keyword>
<name>A0A1K2HPU4_9NEIS</name>
<dbReference type="RefSeq" id="WP_175545617.1">
    <property type="nucleotide sequence ID" value="NZ_FPKR01000012.1"/>
</dbReference>
<accession>A0A1K2HPU4</accession>
<proteinExistence type="predicted"/>
<dbReference type="EMBL" id="FPKR01000012">
    <property type="protein sequence ID" value="SFZ78585.1"/>
    <property type="molecule type" value="Genomic_DNA"/>
</dbReference>
<sequence length="56" mass="5852">MSTVAFLLYSIGIACVIAVVQMRYSRDEKVDIAIMTVAGLLCLGGAVASTAELTSQ</sequence>
<organism evidence="2 3">
    <name type="scientific">Chitinimonas taiwanensis DSM 18899</name>
    <dbReference type="NCBI Taxonomy" id="1121279"/>
    <lineage>
        <taxon>Bacteria</taxon>
        <taxon>Pseudomonadati</taxon>
        <taxon>Pseudomonadota</taxon>
        <taxon>Betaproteobacteria</taxon>
        <taxon>Neisseriales</taxon>
        <taxon>Chitinibacteraceae</taxon>
        <taxon>Chitinimonas</taxon>
    </lineage>
</organism>
<feature type="transmembrane region" description="Helical" evidence="1">
    <location>
        <begin position="32"/>
        <end position="51"/>
    </location>
</feature>